<evidence type="ECO:0000313" key="2">
    <source>
        <dbReference type="Proteomes" id="UP000193218"/>
    </source>
</evidence>
<sequence length="61" mass="7072">MSVNRPPYMLRLPQHPFVLHHFEVLACLPPSLRSGIRMLSTDQSLIALYVYLAVQFRVTFT</sequence>
<dbReference type="GeneID" id="33556359"/>
<gene>
    <name evidence="1" type="ORF">BD324DRAFT_613947</name>
</gene>
<dbReference type="InParanoid" id="A0A1Y1UUN1"/>
<protein>
    <submittedName>
        <fullName evidence="1">Uncharacterized protein</fullName>
    </submittedName>
</protein>
<comment type="caution">
    <text evidence="1">The sequence shown here is derived from an EMBL/GenBank/DDBJ whole genome shotgun (WGS) entry which is preliminary data.</text>
</comment>
<proteinExistence type="predicted"/>
<dbReference type="RefSeq" id="XP_021874963.1">
    <property type="nucleotide sequence ID" value="XM_022014551.1"/>
</dbReference>
<name>A0A1Y1UUN1_9TREE</name>
<dbReference type="Proteomes" id="UP000193218">
    <property type="component" value="Unassembled WGS sequence"/>
</dbReference>
<accession>A0A1Y1UUN1</accession>
<evidence type="ECO:0000313" key="1">
    <source>
        <dbReference type="EMBL" id="ORX41284.1"/>
    </source>
</evidence>
<dbReference type="AlphaFoldDB" id="A0A1Y1UUN1"/>
<organism evidence="1 2">
    <name type="scientific">Kockovaella imperatae</name>
    <dbReference type="NCBI Taxonomy" id="4999"/>
    <lineage>
        <taxon>Eukaryota</taxon>
        <taxon>Fungi</taxon>
        <taxon>Dikarya</taxon>
        <taxon>Basidiomycota</taxon>
        <taxon>Agaricomycotina</taxon>
        <taxon>Tremellomycetes</taxon>
        <taxon>Tremellales</taxon>
        <taxon>Cuniculitremaceae</taxon>
        <taxon>Kockovaella</taxon>
    </lineage>
</organism>
<dbReference type="EMBL" id="NBSH01000001">
    <property type="protein sequence ID" value="ORX41284.1"/>
    <property type="molecule type" value="Genomic_DNA"/>
</dbReference>
<keyword evidence="2" id="KW-1185">Reference proteome</keyword>
<reference evidence="1 2" key="1">
    <citation type="submission" date="2017-03" db="EMBL/GenBank/DDBJ databases">
        <title>Widespread Adenine N6-methylation of Active Genes in Fungi.</title>
        <authorList>
            <consortium name="DOE Joint Genome Institute"/>
            <person name="Mondo S.J."/>
            <person name="Dannebaum R.O."/>
            <person name="Kuo R.C."/>
            <person name="Louie K.B."/>
            <person name="Bewick A.J."/>
            <person name="Labutti K."/>
            <person name="Haridas S."/>
            <person name="Kuo A."/>
            <person name="Salamov A."/>
            <person name="Ahrendt S.R."/>
            <person name="Lau R."/>
            <person name="Bowen B.P."/>
            <person name="Lipzen A."/>
            <person name="Sullivan W."/>
            <person name="Andreopoulos W.B."/>
            <person name="Clum A."/>
            <person name="Lindquist E."/>
            <person name="Daum C."/>
            <person name="Northen T.R."/>
            <person name="Ramamoorthy G."/>
            <person name="Schmitz R.J."/>
            <person name="Gryganskyi A."/>
            <person name="Culley D."/>
            <person name="Magnuson J."/>
            <person name="James T.Y."/>
            <person name="O'Malley M.A."/>
            <person name="Stajich J.E."/>
            <person name="Spatafora J.W."/>
            <person name="Visel A."/>
            <person name="Grigoriev I.V."/>
        </authorList>
    </citation>
    <scope>NUCLEOTIDE SEQUENCE [LARGE SCALE GENOMIC DNA]</scope>
    <source>
        <strain evidence="1 2">NRRL Y-17943</strain>
    </source>
</reference>